<dbReference type="Gene3D" id="3.40.630.30">
    <property type="match status" value="1"/>
</dbReference>
<dbReference type="CDD" id="cd04301">
    <property type="entry name" value="NAT_SF"/>
    <property type="match status" value="1"/>
</dbReference>
<dbReference type="EMBL" id="JACDTY010000016">
    <property type="protein sequence ID" value="MBA1143664.1"/>
    <property type="molecule type" value="Genomic_DNA"/>
</dbReference>
<evidence type="ECO:0000313" key="3">
    <source>
        <dbReference type="Proteomes" id="UP000558284"/>
    </source>
</evidence>
<dbReference type="InterPro" id="IPR000182">
    <property type="entry name" value="GNAT_dom"/>
</dbReference>
<reference evidence="2 3" key="1">
    <citation type="submission" date="2020-07" db="EMBL/GenBank/DDBJ databases">
        <title>Definition of the novel symbiovar canariense within Mesorhizobium novociceri, a new species of genus Mesorhizobium nodulating Cicer canariense in the Caldera de Taburiente National Park (La Palma, Canary Islands).</title>
        <authorList>
            <person name="Leon-Barrios M."/>
            <person name="Perez-Yepez J."/>
            <person name="Flores-Felix J.D."/>
            <person name="Ramirez-Baena M.H."/>
            <person name="Pulido-Suarez L."/>
            <person name="Igual J.M."/>
            <person name="Velazquez E."/>
            <person name="Peix A."/>
        </authorList>
    </citation>
    <scope>NUCLEOTIDE SEQUENCE [LARGE SCALE GENOMIC DNA]</scope>
    <source>
        <strain evidence="2 3">CCANP35</strain>
    </source>
</reference>
<dbReference type="GO" id="GO:0016747">
    <property type="term" value="F:acyltransferase activity, transferring groups other than amino-acyl groups"/>
    <property type="evidence" value="ECO:0007669"/>
    <property type="project" value="InterPro"/>
</dbReference>
<evidence type="ECO:0000259" key="1">
    <source>
        <dbReference type="PROSITE" id="PS51186"/>
    </source>
</evidence>
<dbReference type="AlphaFoldDB" id="A0A838BDP2"/>
<dbReference type="Proteomes" id="UP000558284">
    <property type="component" value="Unassembled WGS sequence"/>
</dbReference>
<keyword evidence="3" id="KW-1185">Reference proteome</keyword>
<sequence>MQMNDVDDLNWRSEQACREAWPAAVETEVDGWLLRRSGGRIRRSNSVNPLRGRRCAPDKVLEAAEAFYAGHGQTPLFRVADIAAEMDALLDRQGYDLEGGTIHLYGAIDELADVSDEHVTVSPTPDEDWFAARFRMGAYDDTDRRVFREMPGLIVGDKAFVSCERDSEIAALAYGVIRDGLLVVESVETDSRFRQQGLGRKTVGSLIGWARRAGATAACLQVVADNAPGRALYASLGFTQELYRYHYRRKAIAA</sequence>
<evidence type="ECO:0000313" key="2">
    <source>
        <dbReference type="EMBL" id="MBA1143664.1"/>
    </source>
</evidence>
<name>A0A838BDP2_9HYPH</name>
<keyword evidence="2" id="KW-0808">Transferase</keyword>
<organism evidence="2 3">
    <name type="scientific">Mesorhizobium neociceri</name>
    <dbReference type="NCBI Taxonomy" id="1307853"/>
    <lineage>
        <taxon>Bacteria</taxon>
        <taxon>Pseudomonadati</taxon>
        <taxon>Pseudomonadota</taxon>
        <taxon>Alphaproteobacteria</taxon>
        <taxon>Hyphomicrobiales</taxon>
        <taxon>Phyllobacteriaceae</taxon>
        <taxon>Mesorhizobium</taxon>
    </lineage>
</organism>
<accession>A0A838BDP2</accession>
<dbReference type="PROSITE" id="PS51186">
    <property type="entry name" value="GNAT"/>
    <property type="match status" value="1"/>
</dbReference>
<protein>
    <submittedName>
        <fullName evidence="2">GNAT family N-acetyltransferase</fullName>
    </submittedName>
</protein>
<dbReference type="InterPro" id="IPR016181">
    <property type="entry name" value="Acyl_CoA_acyltransferase"/>
</dbReference>
<dbReference type="SUPFAM" id="SSF55729">
    <property type="entry name" value="Acyl-CoA N-acyltransferases (Nat)"/>
    <property type="match status" value="1"/>
</dbReference>
<gene>
    <name evidence="2" type="ORF">H0241_25915</name>
</gene>
<comment type="caution">
    <text evidence="2">The sequence shown here is derived from an EMBL/GenBank/DDBJ whole genome shotgun (WGS) entry which is preliminary data.</text>
</comment>
<proteinExistence type="predicted"/>
<dbReference type="Pfam" id="PF24553">
    <property type="entry name" value="Rv0428c_C"/>
    <property type="match status" value="1"/>
</dbReference>
<dbReference type="InterPro" id="IPR056935">
    <property type="entry name" value="Rv0428c-like_C"/>
</dbReference>
<feature type="domain" description="N-acetyltransferase" evidence="1">
    <location>
        <begin position="116"/>
        <end position="254"/>
    </location>
</feature>